<name>A0A919SXX5_9ACTN</name>
<evidence type="ECO:0008006" key="3">
    <source>
        <dbReference type="Google" id="ProtNLM"/>
    </source>
</evidence>
<sequence length="191" mass="21062">MLHISFLRGLNVPGRSVKMDHLRGLFTDMGFTGVRSYIQSGNVFFESDETDQDVLARRIRTRLSERLGYDVAVCLRTVPALEAVVALDPFQAVTLADDLRFCVVFTTAPVPDDLDLPLVSPKGDMEIVGVSDHEAFVVWHLIGGRAPAAKGFQERILGRDATTRYFHTVVKILAAARWTSPACTDGVDDRG</sequence>
<protein>
    <recommendedName>
        <fullName evidence="3">DUF1697 domain-containing protein</fullName>
    </recommendedName>
</protein>
<evidence type="ECO:0000313" key="2">
    <source>
        <dbReference type="Proteomes" id="UP000681340"/>
    </source>
</evidence>
<dbReference type="Gene3D" id="3.30.70.1280">
    <property type="entry name" value="SP0830-like domains"/>
    <property type="match status" value="1"/>
</dbReference>
<accession>A0A919SXX5</accession>
<comment type="caution">
    <text evidence="1">The sequence shown here is derived from an EMBL/GenBank/DDBJ whole genome shotgun (WGS) entry which is preliminary data.</text>
</comment>
<dbReference type="PANTHER" id="PTHR36439:SF1">
    <property type="entry name" value="DUF1697 DOMAIN-CONTAINING PROTEIN"/>
    <property type="match status" value="1"/>
</dbReference>
<keyword evidence="2" id="KW-1185">Reference proteome</keyword>
<dbReference type="InterPro" id="IPR012545">
    <property type="entry name" value="DUF1697"/>
</dbReference>
<proteinExistence type="predicted"/>
<gene>
    <name evidence="1" type="ORF">Aau02nite_90920</name>
</gene>
<dbReference type="SUPFAM" id="SSF160379">
    <property type="entry name" value="SP0830-like"/>
    <property type="match status" value="1"/>
</dbReference>
<reference evidence="1" key="1">
    <citation type="submission" date="2021-03" db="EMBL/GenBank/DDBJ databases">
        <title>Whole genome shotgun sequence of Actinoplanes auranticolor NBRC 12245.</title>
        <authorList>
            <person name="Komaki H."/>
            <person name="Tamura T."/>
        </authorList>
    </citation>
    <scope>NUCLEOTIDE SEQUENCE</scope>
    <source>
        <strain evidence="1">NBRC 12245</strain>
    </source>
</reference>
<dbReference type="PANTHER" id="PTHR36439">
    <property type="entry name" value="BLL4334 PROTEIN"/>
    <property type="match status" value="1"/>
</dbReference>
<dbReference type="Pfam" id="PF08002">
    <property type="entry name" value="DUF1697"/>
    <property type="match status" value="1"/>
</dbReference>
<dbReference type="RefSeq" id="WP_212994859.1">
    <property type="nucleotide sequence ID" value="NZ_BAABEA010000014.1"/>
</dbReference>
<dbReference type="AlphaFoldDB" id="A0A919SXX5"/>
<dbReference type="PIRSF" id="PIRSF008502">
    <property type="entry name" value="UCP008502"/>
    <property type="match status" value="1"/>
</dbReference>
<dbReference type="Proteomes" id="UP000681340">
    <property type="component" value="Unassembled WGS sequence"/>
</dbReference>
<organism evidence="1 2">
    <name type="scientific">Actinoplanes auranticolor</name>
    <dbReference type="NCBI Taxonomy" id="47988"/>
    <lineage>
        <taxon>Bacteria</taxon>
        <taxon>Bacillati</taxon>
        <taxon>Actinomycetota</taxon>
        <taxon>Actinomycetes</taxon>
        <taxon>Micromonosporales</taxon>
        <taxon>Micromonosporaceae</taxon>
        <taxon>Actinoplanes</taxon>
    </lineage>
</organism>
<evidence type="ECO:0000313" key="1">
    <source>
        <dbReference type="EMBL" id="GIM80512.1"/>
    </source>
</evidence>
<dbReference type="EMBL" id="BOQL01000099">
    <property type="protein sequence ID" value="GIM80512.1"/>
    <property type="molecule type" value="Genomic_DNA"/>
</dbReference>